<feature type="compositionally biased region" description="Basic and acidic residues" evidence="1">
    <location>
        <begin position="160"/>
        <end position="169"/>
    </location>
</feature>
<dbReference type="EMBL" id="BQNB010012727">
    <property type="protein sequence ID" value="GJT07140.1"/>
    <property type="molecule type" value="Genomic_DNA"/>
</dbReference>
<dbReference type="Proteomes" id="UP001151760">
    <property type="component" value="Unassembled WGS sequence"/>
</dbReference>
<name>A0ABQ5AX23_9ASTR</name>
<reference evidence="2" key="2">
    <citation type="submission" date="2022-01" db="EMBL/GenBank/DDBJ databases">
        <authorList>
            <person name="Yamashiro T."/>
            <person name="Shiraishi A."/>
            <person name="Satake H."/>
            <person name="Nakayama K."/>
        </authorList>
    </citation>
    <scope>NUCLEOTIDE SEQUENCE</scope>
</reference>
<keyword evidence="3" id="KW-1185">Reference proteome</keyword>
<protein>
    <submittedName>
        <fullName evidence="2">Uncharacterized protein</fullName>
    </submittedName>
</protein>
<feature type="compositionally biased region" description="Low complexity" evidence="1">
    <location>
        <begin position="87"/>
        <end position="99"/>
    </location>
</feature>
<feature type="region of interest" description="Disordered" evidence="1">
    <location>
        <begin position="150"/>
        <end position="169"/>
    </location>
</feature>
<evidence type="ECO:0000313" key="2">
    <source>
        <dbReference type="EMBL" id="GJT07140.1"/>
    </source>
</evidence>
<feature type="compositionally biased region" description="Low complexity" evidence="1">
    <location>
        <begin position="56"/>
        <end position="71"/>
    </location>
</feature>
<feature type="compositionally biased region" description="Low complexity" evidence="1">
    <location>
        <begin position="13"/>
        <end position="47"/>
    </location>
</feature>
<sequence>MSQPPMEGYFTHLLNSNPQQYSSSPNQSNPSTLSSQNSNSSSQLYPPFGTQMTPDQAYQQQLVYHQHQQQVGFHNFANPRNTPPQDFPSQSSQPQFKVPQAKDPRDGRRKLKKVSKQPIVDLDEDDDDDVEEKRANTRWNRDEEILLTESWVEHSQNAGIEKDQSDDVF</sequence>
<comment type="caution">
    <text evidence="2">The sequence shown here is derived from an EMBL/GenBank/DDBJ whole genome shotgun (WGS) entry which is preliminary data.</text>
</comment>
<feature type="region of interest" description="Disordered" evidence="1">
    <location>
        <begin position="1"/>
        <end position="138"/>
    </location>
</feature>
<proteinExistence type="predicted"/>
<reference evidence="2" key="1">
    <citation type="journal article" date="2022" name="Int. J. Mol. Sci.">
        <title>Draft Genome of Tanacetum Coccineum: Genomic Comparison of Closely Related Tanacetum-Family Plants.</title>
        <authorList>
            <person name="Yamashiro T."/>
            <person name="Shiraishi A."/>
            <person name="Nakayama K."/>
            <person name="Satake H."/>
        </authorList>
    </citation>
    <scope>NUCLEOTIDE SEQUENCE</scope>
</reference>
<evidence type="ECO:0000256" key="1">
    <source>
        <dbReference type="SAM" id="MobiDB-lite"/>
    </source>
</evidence>
<organism evidence="2 3">
    <name type="scientific">Tanacetum coccineum</name>
    <dbReference type="NCBI Taxonomy" id="301880"/>
    <lineage>
        <taxon>Eukaryota</taxon>
        <taxon>Viridiplantae</taxon>
        <taxon>Streptophyta</taxon>
        <taxon>Embryophyta</taxon>
        <taxon>Tracheophyta</taxon>
        <taxon>Spermatophyta</taxon>
        <taxon>Magnoliopsida</taxon>
        <taxon>eudicotyledons</taxon>
        <taxon>Gunneridae</taxon>
        <taxon>Pentapetalae</taxon>
        <taxon>asterids</taxon>
        <taxon>campanulids</taxon>
        <taxon>Asterales</taxon>
        <taxon>Asteraceae</taxon>
        <taxon>Asteroideae</taxon>
        <taxon>Anthemideae</taxon>
        <taxon>Anthemidinae</taxon>
        <taxon>Tanacetum</taxon>
    </lineage>
</organism>
<gene>
    <name evidence="2" type="ORF">Tco_0841602</name>
</gene>
<accession>A0ABQ5AX23</accession>
<feature type="compositionally biased region" description="Acidic residues" evidence="1">
    <location>
        <begin position="121"/>
        <end position="130"/>
    </location>
</feature>
<evidence type="ECO:0000313" key="3">
    <source>
        <dbReference type="Proteomes" id="UP001151760"/>
    </source>
</evidence>